<dbReference type="EMBL" id="JBHRZH010000056">
    <property type="protein sequence ID" value="MFC3766679.1"/>
    <property type="molecule type" value="Genomic_DNA"/>
</dbReference>
<comment type="caution">
    <text evidence="1">The sequence shown here is derived from an EMBL/GenBank/DDBJ whole genome shotgun (WGS) entry which is preliminary data.</text>
</comment>
<keyword evidence="2" id="KW-1185">Reference proteome</keyword>
<dbReference type="Proteomes" id="UP001595699">
    <property type="component" value="Unassembled WGS sequence"/>
</dbReference>
<evidence type="ECO:0000313" key="2">
    <source>
        <dbReference type="Proteomes" id="UP001595699"/>
    </source>
</evidence>
<accession>A0ABV7YR55</accession>
<reference evidence="2" key="1">
    <citation type="journal article" date="2019" name="Int. J. Syst. Evol. Microbiol.">
        <title>The Global Catalogue of Microorganisms (GCM) 10K type strain sequencing project: providing services to taxonomists for standard genome sequencing and annotation.</title>
        <authorList>
            <consortium name="The Broad Institute Genomics Platform"/>
            <consortium name="The Broad Institute Genome Sequencing Center for Infectious Disease"/>
            <person name="Wu L."/>
            <person name="Ma J."/>
        </authorList>
    </citation>
    <scope>NUCLEOTIDE SEQUENCE [LARGE SCALE GENOMIC DNA]</scope>
    <source>
        <strain evidence="2">CGMCC 4.7241</strain>
    </source>
</reference>
<sequence>MRRRILGPVAVVLAIEAPLGLALALAMALQSYAVAEARLAQSRPGCRLSWVTLAGIGAVESDHGQHGGRTLRADGRDLSIPTGWTAAVLSYNQTYEYLNTVHARATSYATSSRG</sequence>
<name>A0ABV7YR55_9ACTN</name>
<evidence type="ECO:0000313" key="1">
    <source>
        <dbReference type="EMBL" id="MFC3766679.1"/>
    </source>
</evidence>
<protein>
    <submittedName>
        <fullName evidence="1">Uncharacterized protein</fullName>
    </submittedName>
</protein>
<proteinExistence type="predicted"/>
<gene>
    <name evidence="1" type="ORF">ACFOUW_38030</name>
</gene>
<dbReference type="RefSeq" id="WP_205118278.1">
    <property type="nucleotide sequence ID" value="NZ_JAFBCM010000001.1"/>
</dbReference>
<organism evidence="1 2">
    <name type="scientific">Tenggerimyces flavus</name>
    <dbReference type="NCBI Taxonomy" id="1708749"/>
    <lineage>
        <taxon>Bacteria</taxon>
        <taxon>Bacillati</taxon>
        <taxon>Actinomycetota</taxon>
        <taxon>Actinomycetes</taxon>
        <taxon>Propionibacteriales</taxon>
        <taxon>Nocardioidaceae</taxon>
        <taxon>Tenggerimyces</taxon>
    </lineage>
</organism>